<evidence type="ECO:0000313" key="1">
    <source>
        <dbReference type="EMBL" id="EEF60284.1"/>
    </source>
</evidence>
<dbReference type="Proteomes" id="UP000003688">
    <property type="component" value="Unassembled WGS sequence"/>
</dbReference>
<name>B9XIM1_PEDPL</name>
<dbReference type="AlphaFoldDB" id="B9XIM1"/>
<proteinExistence type="predicted"/>
<comment type="caution">
    <text evidence="1">The sequence shown here is derived from an EMBL/GenBank/DDBJ whole genome shotgun (WGS) entry which is preliminary data.</text>
</comment>
<gene>
    <name evidence="1" type="ORF">Cflav_PD2980</name>
</gene>
<accession>B9XIM1</accession>
<reference evidence="1 2" key="1">
    <citation type="journal article" date="2011" name="J. Bacteriol.">
        <title>Genome sequence of 'Pedosphaera parvula' Ellin514, an aerobic Verrucomicrobial isolate from pasture soil.</title>
        <authorList>
            <person name="Kant R."/>
            <person name="van Passel M.W."/>
            <person name="Sangwan P."/>
            <person name="Palva A."/>
            <person name="Lucas S."/>
            <person name="Copeland A."/>
            <person name="Lapidus A."/>
            <person name="Glavina Del Rio T."/>
            <person name="Dalin E."/>
            <person name="Tice H."/>
            <person name="Bruce D."/>
            <person name="Goodwin L."/>
            <person name="Pitluck S."/>
            <person name="Chertkov O."/>
            <person name="Larimer F.W."/>
            <person name="Land M.L."/>
            <person name="Hauser L."/>
            <person name="Brettin T.S."/>
            <person name="Detter J.C."/>
            <person name="Han S."/>
            <person name="de Vos W.M."/>
            <person name="Janssen P.H."/>
            <person name="Smidt H."/>
        </authorList>
    </citation>
    <scope>NUCLEOTIDE SEQUENCE [LARGE SCALE GENOMIC DNA]</scope>
    <source>
        <strain evidence="1 2">Ellin514</strain>
    </source>
</reference>
<evidence type="ECO:0000313" key="2">
    <source>
        <dbReference type="Proteomes" id="UP000003688"/>
    </source>
</evidence>
<keyword evidence="2" id="KW-1185">Reference proteome</keyword>
<dbReference type="EMBL" id="ABOX02000018">
    <property type="protein sequence ID" value="EEF60284.1"/>
    <property type="molecule type" value="Genomic_DNA"/>
</dbReference>
<dbReference type="STRING" id="320771.Cflav_PD2980"/>
<organism evidence="1 2">
    <name type="scientific">Pedosphaera parvula (strain Ellin514)</name>
    <dbReference type="NCBI Taxonomy" id="320771"/>
    <lineage>
        <taxon>Bacteria</taxon>
        <taxon>Pseudomonadati</taxon>
        <taxon>Verrucomicrobiota</taxon>
        <taxon>Pedosphaerae</taxon>
        <taxon>Pedosphaerales</taxon>
        <taxon>Pedosphaeraceae</taxon>
        <taxon>Pedosphaera</taxon>
    </lineage>
</organism>
<sequence length="44" mass="4929">MHSGRFRLEFLLPLYSVNADILTWPVAPPIQHDSNPASLKIVSP</sequence>
<protein>
    <submittedName>
        <fullName evidence="1">Uncharacterized protein</fullName>
    </submittedName>
</protein>